<dbReference type="GO" id="GO:0008671">
    <property type="term" value="F:2-dehydro-3-deoxygalactonokinase activity"/>
    <property type="evidence" value="ECO:0007669"/>
    <property type="project" value="InterPro"/>
</dbReference>
<evidence type="ECO:0000313" key="2">
    <source>
        <dbReference type="Proteomes" id="UP000309138"/>
    </source>
</evidence>
<proteinExistence type="predicted"/>
<dbReference type="Proteomes" id="UP000309138">
    <property type="component" value="Unassembled WGS sequence"/>
</dbReference>
<dbReference type="InterPro" id="IPR042258">
    <property type="entry name" value="DGOK_N"/>
</dbReference>
<dbReference type="GO" id="GO:0034194">
    <property type="term" value="P:D-galactonate catabolic process"/>
    <property type="evidence" value="ECO:0007669"/>
    <property type="project" value="InterPro"/>
</dbReference>
<dbReference type="CDD" id="cd24012">
    <property type="entry name" value="ASKHA_NBD_KDGal-kinase"/>
    <property type="match status" value="1"/>
</dbReference>
<keyword evidence="1" id="KW-0418">Kinase</keyword>
<dbReference type="OrthoDB" id="256574at2"/>
<dbReference type="Gene3D" id="3.30.420.310">
    <property type="entry name" value="2-keto-3-deoxy-galactonokinase, C-terminal domain"/>
    <property type="match status" value="1"/>
</dbReference>
<dbReference type="EMBL" id="SWKR01000002">
    <property type="protein sequence ID" value="TKD51839.1"/>
    <property type="molecule type" value="Genomic_DNA"/>
</dbReference>
<dbReference type="AlphaFoldDB" id="A0A4U1L4K8"/>
<dbReference type="Pfam" id="PF05035">
    <property type="entry name" value="DGOK"/>
    <property type="match status" value="1"/>
</dbReference>
<dbReference type="InterPro" id="IPR042257">
    <property type="entry name" value="DGOK_C"/>
</dbReference>
<reference evidence="1 2" key="1">
    <citation type="submission" date="2019-04" db="EMBL/GenBank/DDBJ databases">
        <authorList>
            <person name="Yang Y."/>
            <person name="Wei D."/>
        </authorList>
    </citation>
    <scope>NUCLEOTIDE SEQUENCE [LARGE SCALE GENOMIC DNA]</scope>
    <source>
        <strain evidence="1 2">L-1-4w-11</strain>
    </source>
</reference>
<name>A0A4U1L4K8_9SPHN</name>
<dbReference type="RefSeq" id="WP_136943775.1">
    <property type="nucleotide sequence ID" value="NZ_SWKR01000002.1"/>
</dbReference>
<dbReference type="Gene3D" id="3.30.420.300">
    <property type="entry name" value="2-keto-3-deoxy-galactonokinase, substrate binding domain"/>
    <property type="match status" value="1"/>
</dbReference>
<keyword evidence="1" id="KW-0808">Transferase</keyword>
<dbReference type="InterPro" id="IPR007729">
    <property type="entry name" value="DGOK"/>
</dbReference>
<organism evidence="1 2">
    <name type="scientific">Sphingomonas baiyangensis</name>
    <dbReference type="NCBI Taxonomy" id="2572576"/>
    <lineage>
        <taxon>Bacteria</taxon>
        <taxon>Pseudomonadati</taxon>
        <taxon>Pseudomonadota</taxon>
        <taxon>Alphaproteobacteria</taxon>
        <taxon>Sphingomonadales</taxon>
        <taxon>Sphingomonadaceae</taxon>
        <taxon>Sphingomonas</taxon>
    </lineage>
</organism>
<protein>
    <submittedName>
        <fullName evidence="1">2-dehydro-3-deoxygalactonokinase</fullName>
    </submittedName>
</protein>
<comment type="caution">
    <text evidence="1">The sequence shown here is derived from an EMBL/GenBank/DDBJ whole genome shotgun (WGS) entry which is preliminary data.</text>
</comment>
<gene>
    <name evidence="1" type="ORF">FBR43_14585</name>
</gene>
<accession>A0A4U1L4K8</accession>
<keyword evidence="2" id="KW-1185">Reference proteome</keyword>
<sequence>MSDGRFIAIDWGTTNRRAWLIERGQVLAAHRDDRGVRAMASADYPAAIAELRARFGDIRVLAAGMVGSSRGWREAPYVPCPAGAAELAAQLLEVERDVWIVPGVSHLGEGRADVMRGEEVQLIGAVAAGLAPHDGLLVQPGTHSKWAWMQGGRIARFATAMTGELFDLLRRHSILAEMMRETPDPDSDAFALGVARGAAGESLLHALFDVRAGTLLGLRDASAGASLASGLLIGAEIAAHRADMAGGVHLLAEGPLAAAYARAIALSVATAHVVDSEAAFVAGISMIEEMRR</sequence>
<evidence type="ECO:0000313" key="1">
    <source>
        <dbReference type="EMBL" id="TKD51839.1"/>
    </source>
</evidence>